<dbReference type="InterPro" id="IPR028973">
    <property type="entry name" value="PhnB-like"/>
</dbReference>
<proteinExistence type="predicted"/>
<reference evidence="2" key="1">
    <citation type="submission" date="2020-02" db="EMBL/GenBank/DDBJ databases">
        <authorList>
            <person name="Meier V. D."/>
        </authorList>
    </citation>
    <scope>NUCLEOTIDE SEQUENCE</scope>
    <source>
        <strain evidence="2">AVDCRST_MAG38</strain>
    </source>
</reference>
<gene>
    <name evidence="2" type="ORF">AVDCRST_MAG38-2288</name>
</gene>
<protein>
    <recommendedName>
        <fullName evidence="1">PhnB-like domain-containing protein</fullName>
    </recommendedName>
</protein>
<sequence>MPVAEYDFSPRYGWCLDRFGVSWQMGVVAG</sequence>
<feature type="domain" description="PhnB-like" evidence="1">
    <location>
        <begin position="8"/>
        <end position="25"/>
    </location>
</feature>
<evidence type="ECO:0000259" key="1">
    <source>
        <dbReference type="Pfam" id="PF06983"/>
    </source>
</evidence>
<dbReference type="SUPFAM" id="SSF54593">
    <property type="entry name" value="Glyoxalase/Bleomycin resistance protein/Dihydroxybiphenyl dioxygenase"/>
    <property type="match status" value="1"/>
</dbReference>
<dbReference type="Pfam" id="PF06983">
    <property type="entry name" value="3-dmu-9_3-mt"/>
    <property type="match status" value="1"/>
</dbReference>
<dbReference type="AlphaFoldDB" id="A0A6J4RYH8"/>
<dbReference type="EMBL" id="CADCVJ010000197">
    <property type="protein sequence ID" value="CAA9485341.1"/>
    <property type="molecule type" value="Genomic_DNA"/>
</dbReference>
<dbReference type="InterPro" id="IPR029068">
    <property type="entry name" value="Glyas_Bleomycin-R_OHBP_Dase"/>
</dbReference>
<name>A0A6J4RYH8_9ACTN</name>
<dbReference type="Gene3D" id="3.30.720.110">
    <property type="match status" value="1"/>
</dbReference>
<accession>A0A6J4RYH8</accession>
<evidence type="ECO:0000313" key="2">
    <source>
        <dbReference type="EMBL" id="CAA9485341.1"/>
    </source>
</evidence>
<organism evidence="2">
    <name type="scientific">uncultured Solirubrobacteraceae bacterium</name>
    <dbReference type="NCBI Taxonomy" id="1162706"/>
    <lineage>
        <taxon>Bacteria</taxon>
        <taxon>Bacillati</taxon>
        <taxon>Actinomycetota</taxon>
        <taxon>Thermoleophilia</taxon>
        <taxon>Solirubrobacterales</taxon>
        <taxon>Solirubrobacteraceae</taxon>
        <taxon>environmental samples</taxon>
    </lineage>
</organism>